<dbReference type="GO" id="GO:0030288">
    <property type="term" value="C:outer membrane-bounded periplasmic space"/>
    <property type="evidence" value="ECO:0007669"/>
    <property type="project" value="TreeGrafter"/>
</dbReference>
<comment type="caution">
    <text evidence="1">The sequence shown here is derived from an EMBL/GenBank/DDBJ whole genome shotgun (WGS) entry which is preliminary data.</text>
</comment>
<evidence type="ECO:0000313" key="2">
    <source>
        <dbReference type="Proteomes" id="UP000288197"/>
    </source>
</evidence>
<keyword evidence="2" id="KW-1185">Reference proteome</keyword>
<dbReference type="InterPro" id="IPR050695">
    <property type="entry name" value="N-acetylmuramoyl_amidase_3"/>
</dbReference>
<accession>A0A369B6K7</accession>
<dbReference type="GO" id="GO:0009253">
    <property type="term" value="P:peptidoglycan catabolic process"/>
    <property type="evidence" value="ECO:0007669"/>
    <property type="project" value="InterPro"/>
</dbReference>
<organism evidence="1 2">
    <name type="scientific">Vagococcus fluvialis</name>
    <dbReference type="NCBI Taxonomy" id="2738"/>
    <lineage>
        <taxon>Bacteria</taxon>
        <taxon>Bacillati</taxon>
        <taxon>Bacillota</taxon>
        <taxon>Bacilli</taxon>
        <taxon>Lactobacillales</taxon>
        <taxon>Enterococcaceae</taxon>
        <taxon>Vagococcus</taxon>
    </lineage>
</organism>
<protein>
    <submittedName>
        <fullName evidence="1">Uncharacterized protein</fullName>
    </submittedName>
</protein>
<dbReference type="InterPro" id="IPR002508">
    <property type="entry name" value="MurNAc-LAA_cat"/>
</dbReference>
<dbReference type="AlphaFoldDB" id="A0A369B6K7"/>
<sequence length="270" mass="30235">MATHLIVYGHGAGDPGAVGNGENERDFNRKKLHPYIIKWANKSKHNFIFYDTSGNKDMFQDTANGWGMYSIKSNQYASVTEIHEDAASASATGGHVIISSSFSADKEDLNLAQAIQSIVGLWGGVSKTKGISYRNNLLNLNVAAQRGVTYRLMELGFITSKRDMDIIRRDLDKYAKYIIERITGENLGGTTMNKKDMYHQTGVFFKAKRDLPTYVNDQFSKKSEWMFAKGSVFGIRKVFIGSKGNTHAYVDVNGGTIRVTLHKDWVEKIK</sequence>
<dbReference type="GeneID" id="63145705"/>
<dbReference type="Proteomes" id="UP000288197">
    <property type="component" value="Unassembled WGS sequence"/>
</dbReference>
<gene>
    <name evidence="1" type="ORF">CBF32_00020</name>
</gene>
<dbReference type="PANTHER" id="PTHR30404">
    <property type="entry name" value="N-ACETYLMURAMOYL-L-ALANINE AMIDASE"/>
    <property type="match status" value="1"/>
</dbReference>
<dbReference type="Pfam" id="PF01520">
    <property type="entry name" value="Amidase_3"/>
    <property type="match status" value="1"/>
</dbReference>
<dbReference type="RefSeq" id="WP_114288951.1">
    <property type="nucleotide sequence ID" value="NZ_NGJX01000001.1"/>
</dbReference>
<name>A0A369B6K7_9ENTE</name>
<dbReference type="Gene3D" id="3.40.630.40">
    <property type="entry name" value="Zn-dependent exopeptidases"/>
    <property type="match status" value="1"/>
</dbReference>
<dbReference type="OrthoDB" id="9763643at2"/>
<proteinExistence type="predicted"/>
<reference evidence="1 2" key="1">
    <citation type="submission" date="2017-05" db="EMBL/GenBank/DDBJ databases">
        <title>Vagococcus spp. assemblies.</title>
        <authorList>
            <person name="Gulvik C.A."/>
        </authorList>
    </citation>
    <scope>NUCLEOTIDE SEQUENCE [LARGE SCALE GENOMIC DNA]</scope>
    <source>
        <strain evidence="1 2">NCFB 2497</strain>
    </source>
</reference>
<dbReference type="PANTHER" id="PTHR30404:SF8">
    <property type="entry name" value="AUTOLYSIN PH-RELATED"/>
    <property type="match status" value="1"/>
</dbReference>
<dbReference type="EMBL" id="NGJX01000001">
    <property type="protein sequence ID" value="RSU05419.1"/>
    <property type="molecule type" value="Genomic_DNA"/>
</dbReference>
<dbReference type="GO" id="GO:0008745">
    <property type="term" value="F:N-acetylmuramoyl-L-alanine amidase activity"/>
    <property type="evidence" value="ECO:0007669"/>
    <property type="project" value="InterPro"/>
</dbReference>
<evidence type="ECO:0000313" key="1">
    <source>
        <dbReference type="EMBL" id="RSU05419.1"/>
    </source>
</evidence>
<dbReference type="SUPFAM" id="SSF53187">
    <property type="entry name" value="Zn-dependent exopeptidases"/>
    <property type="match status" value="1"/>
</dbReference>